<feature type="transmembrane region" description="Helical" evidence="1">
    <location>
        <begin position="108"/>
        <end position="131"/>
    </location>
</feature>
<feature type="transmembrane region" description="Helical" evidence="1">
    <location>
        <begin position="70"/>
        <end position="96"/>
    </location>
</feature>
<dbReference type="AlphaFoldDB" id="F8AL02"/>
<evidence type="ECO:0000256" key="1">
    <source>
        <dbReference type="SAM" id="Phobius"/>
    </source>
</evidence>
<proteinExistence type="predicted"/>
<dbReference type="eggNOG" id="arCOG01996">
    <property type="taxonomic scope" value="Archaea"/>
</dbReference>
<dbReference type="InterPro" id="IPR002798">
    <property type="entry name" value="SpoIIM-like"/>
</dbReference>
<dbReference type="GeneID" id="10772577"/>
<dbReference type="KEGG" id="mok:Metok_0455"/>
<feature type="transmembrane region" description="Helical" evidence="1">
    <location>
        <begin position="12"/>
        <end position="29"/>
    </location>
</feature>
<dbReference type="PANTHER" id="PTHR35337:SF1">
    <property type="entry name" value="SLR1478 PROTEIN"/>
    <property type="match status" value="1"/>
</dbReference>
<evidence type="ECO:0000313" key="2">
    <source>
        <dbReference type="EMBL" id="AEH06437.1"/>
    </source>
</evidence>
<dbReference type="HOGENOM" id="CLU_099320_1_0_2"/>
<dbReference type="EMBL" id="CP002792">
    <property type="protein sequence ID" value="AEH06437.1"/>
    <property type="molecule type" value="Genomic_DNA"/>
</dbReference>
<dbReference type="PANTHER" id="PTHR35337">
    <property type="entry name" value="SLR1478 PROTEIN"/>
    <property type="match status" value="1"/>
</dbReference>
<keyword evidence="3" id="KW-1185">Reference proteome</keyword>
<protein>
    <recommendedName>
        <fullName evidence="4">Stage II sporulation protein M</fullName>
    </recommendedName>
</protein>
<reference evidence="2" key="1">
    <citation type="submission" date="2011-05" db="EMBL/GenBank/DDBJ databases">
        <title>Complete sequence of chromosome of Methanothermococcus okinawensis IH1.</title>
        <authorList>
            <consortium name="US DOE Joint Genome Institute"/>
            <person name="Lucas S."/>
            <person name="Han J."/>
            <person name="Lapidus A."/>
            <person name="Cheng J.-F."/>
            <person name="Goodwin L."/>
            <person name="Pitluck S."/>
            <person name="Peters L."/>
            <person name="Mikhailova N."/>
            <person name="Held B."/>
            <person name="Han C."/>
            <person name="Tapia R."/>
            <person name="Land M."/>
            <person name="Hauser L."/>
            <person name="Kyrpides N."/>
            <person name="Ivanova N."/>
            <person name="Pagani I."/>
            <person name="Sieprawska-Lupa M."/>
            <person name="Takai K."/>
            <person name="Miyazaki J."/>
            <person name="Whitman W."/>
            <person name="Woyke T."/>
        </authorList>
    </citation>
    <scope>NUCLEOTIDE SEQUENCE [LARGE SCALE GENOMIC DNA]</scope>
    <source>
        <strain evidence="2">IH1</strain>
    </source>
</reference>
<feature type="transmembrane region" description="Helical" evidence="1">
    <location>
        <begin position="152"/>
        <end position="174"/>
    </location>
</feature>
<dbReference type="RefSeq" id="WP_013866623.1">
    <property type="nucleotide sequence ID" value="NC_015636.1"/>
</dbReference>
<keyword evidence="1" id="KW-0472">Membrane</keyword>
<sequence length="184" mass="20710">MVLIITKNKFCTLMSLSCLIFGILCGICLNQQPTNSNLGNNNHLLKHQKISNLDEFILILTNNLEVCLKLLLGSLTFGLLTFYTLFFNGLSIPILLSNVKIIDIVAYVIPHAIFEFSGFIIVGAAGFKIPYEIVQYLRDKKEKPITEEDIRKFLKLALISIILIIIAAFVEVYITPEIANYLLT</sequence>
<gene>
    <name evidence="2" type="ordered locus">Metok_0455</name>
</gene>
<dbReference type="Proteomes" id="UP000009296">
    <property type="component" value="Chromosome"/>
</dbReference>
<dbReference type="STRING" id="647113.Metok_0455"/>
<keyword evidence="1" id="KW-1133">Transmembrane helix</keyword>
<evidence type="ECO:0008006" key="4">
    <source>
        <dbReference type="Google" id="ProtNLM"/>
    </source>
</evidence>
<name>F8AL02_METOI</name>
<evidence type="ECO:0000313" key="3">
    <source>
        <dbReference type="Proteomes" id="UP000009296"/>
    </source>
</evidence>
<accession>F8AL02</accession>
<dbReference type="Pfam" id="PF01944">
    <property type="entry name" value="SpoIIM"/>
    <property type="match status" value="1"/>
</dbReference>
<organism evidence="2 3">
    <name type="scientific">Methanothermococcus okinawensis (strain DSM 14208 / JCM 11175 / IH1)</name>
    <dbReference type="NCBI Taxonomy" id="647113"/>
    <lineage>
        <taxon>Archaea</taxon>
        <taxon>Methanobacteriati</taxon>
        <taxon>Methanobacteriota</taxon>
        <taxon>Methanomada group</taxon>
        <taxon>Methanococci</taxon>
        <taxon>Methanococcales</taxon>
        <taxon>Methanococcaceae</taxon>
        <taxon>Methanothermococcus</taxon>
    </lineage>
</organism>
<keyword evidence="1" id="KW-0812">Transmembrane</keyword>